<evidence type="ECO:0000313" key="4">
    <source>
        <dbReference type="Proteomes" id="UP000716446"/>
    </source>
</evidence>
<dbReference type="PROSITE" id="PS50097">
    <property type="entry name" value="BTB"/>
    <property type="match status" value="1"/>
</dbReference>
<name>A0A9N8JSC9_9PEZI</name>
<dbReference type="Proteomes" id="UP000716446">
    <property type="component" value="Unassembled WGS sequence"/>
</dbReference>
<feature type="domain" description="BTB" evidence="2">
    <location>
        <begin position="25"/>
        <end position="92"/>
    </location>
</feature>
<comment type="caution">
    <text evidence="3">The sequence shown here is derived from an EMBL/GenBank/DDBJ whole genome shotgun (WGS) entry which is preliminary data.</text>
</comment>
<evidence type="ECO:0000313" key="3">
    <source>
        <dbReference type="EMBL" id="CAD0092146.1"/>
    </source>
</evidence>
<protein>
    <recommendedName>
        <fullName evidence="2">BTB domain-containing protein</fullName>
    </recommendedName>
</protein>
<dbReference type="Gene3D" id="3.30.710.10">
    <property type="entry name" value="Potassium Channel Kv1.1, Chain A"/>
    <property type="match status" value="1"/>
</dbReference>
<dbReference type="AlphaFoldDB" id="A0A9N8JSC9"/>
<feature type="compositionally biased region" description="Basic and acidic residues" evidence="1">
    <location>
        <begin position="229"/>
        <end position="238"/>
    </location>
</feature>
<organism evidence="3 4">
    <name type="scientific">Aureobasidium vineae</name>
    <dbReference type="NCBI Taxonomy" id="2773715"/>
    <lineage>
        <taxon>Eukaryota</taxon>
        <taxon>Fungi</taxon>
        <taxon>Dikarya</taxon>
        <taxon>Ascomycota</taxon>
        <taxon>Pezizomycotina</taxon>
        <taxon>Dothideomycetes</taxon>
        <taxon>Dothideomycetidae</taxon>
        <taxon>Dothideales</taxon>
        <taxon>Saccotheciaceae</taxon>
        <taxon>Aureobasidium</taxon>
    </lineage>
</organism>
<reference evidence="3" key="1">
    <citation type="submission" date="2020-06" db="EMBL/GenBank/DDBJ databases">
        <authorList>
            <person name="Onetto C."/>
        </authorList>
    </citation>
    <scope>NUCLEOTIDE SEQUENCE</scope>
</reference>
<proteinExistence type="predicted"/>
<dbReference type="InterPro" id="IPR000210">
    <property type="entry name" value="BTB/POZ_dom"/>
</dbReference>
<dbReference type="EMBL" id="CAIJEN010000013">
    <property type="protein sequence ID" value="CAD0092146.1"/>
    <property type="molecule type" value="Genomic_DNA"/>
</dbReference>
<evidence type="ECO:0000259" key="2">
    <source>
        <dbReference type="PROSITE" id="PS50097"/>
    </source>
</evidence>
<feature type="region of interest" description="Disordered" evidence="1">
    <location>
        <begin position="219"/>
        <end position="238"/>
    </location>
</feature>
<dbReference type="InterPro" id="IPR011333">
    <property type="entry name" value="SKP1/BTB/POZ_sf"/>
</dbReference>
<sequence>MDLPQWSSNTWDSGSVFDILEKSFKTIQLKSYDGTTVHVNKALLVFFSKYYRAALTRNFSEANKNIFDVELSGEHLKLFTTWLHSGKIEEPVAPKGVCVCETYVRLYIFAEQTEILALRRKVIGYLASAPLPKYDTVALILANQPESSPLRKHVLRSYINHWTPEGDTEDNYLESVERDTEGVLPGFMYKLLVGVANREEVDPKRCACCHRQCRYHEHESTEEVNENSRLFKDTDEDE</sequence>
<keyword evidence="4" id="KW-1185">Reference proteome</keyword>
<gene>
    <name evidence="3" type="ORF">AWRI4619_LOCUS7156</name>
</gene>
<evidence type="ECO:0000256" key="1">
    <source>
        <dbReference type="SAM" id="MobiDB-lite"/>
    </source>
</evidence>
<accession>A0A9N8JSC9</accession>
<dbReference type="SUPFAM" id="SSF54695">
    <property type="entry name" value="POZ domain"/>
    <property type="match status" value="1"/>
</dbReference>